<protein>
    <recommendedName>
        <fullName evidence="8">SH3 domain-containing protein</fullName>
    </recommendedName>
</protein>
<dbReference type="GO" id="GO:0005737">
    <property type="term" value="C:cytoplasm"/>
    <property type="evidence" value="ECO:0007669"/>
    <property type="project" value="TreeGrafter"/>
</dbReference>
<dbReference type="EMBL" id="CANHGI010000003">
    <property type="protein sequence ID" value="CAI5445159.1"/>
    <property type="molecule type" value="Genomic_DNA"/>
</dbReference>
<feature type="compositionally biased region" description="Polar residues" evidence="4">
    <location>
        <begin position="1013"/>
        <end position="1023"/>
    </location>
</feature>
<feature type="compositionally biased region" description="Low complexity" evidence="4">
    <location>
        <begin position="435"/>
        <end position="449"/>
    </location>
</feature>
<evidence type="ECO:0000256" key="3">
    <source>
        <dbReference type="SAM" id="Coils"/>
    </source>
</evidence>
<gene>
    <name evidence="6" type="ORF">CAMP_LOCUS7796</name>
</gene>
<organism evidence="6 7">
    <name type="scientific">Caenorhabditis angaria</name>
    <dbReference type="NCBI Taxonomy" id="860376"/>
    <lineage>
        <taxon>Eukaryota</taxon>
        <taxon>Metazoa</taxon>
        <taxon>Ecdysozoa</taxon>
        <taxon>Nematoda</taxon>
        <taxon>Chromadorea</taxon>
        <taxon>Rhabditida</taxon>
        <taxon>Rhabditina</taxon>
        <taxon>Rhabditomorpha</taxon>
        <taxon>Rhabditoidea</taxon>
        <taxon>Rhabditidae</taxon>
        <taxon>Peloderinae</taxon>
        <taxon>Caenorhabditis</taxon>
    </lineage>
</organism>
<feature type="compositionally biased region" description="Basic residues" evidence="4">
    <location>
        <begin position="180"/>
        <end position="194"/>
    </location>
</feature>
<feature type="region of interest" description="Disordered" evidence="4">
    <location>
        <begin position="733"/>
        <end position="772"/>
    </location>
</feature>
<evidence type="ECO:0000256" key="1">
    <source>
        <dbReference type="ARBA" id="ARBA00022490"/>
    </source>
</evidence>
<proteinExistence type="predicted"/>
<name>A0A9P1IGT8_9PELO</name>
<dbReference type="InterPro" id="IPR050308">
    <property type="entry name" value="MukB/SMC"/>
</dbReference>
<feature type="coiled-coil region" evidence="3">
    <location>
        <begin position="670"/>
        <end position="732"/>
    </location>
</feature>
<keyword evidence="1" id="KW-0963">Cytoplasm</keyword>
<comment type="caution">
    <text evidence="6">The sequence shown here is derived from an EMBL/GenBank/DDBJ whole genome shotgun (WGS) entry which is preliminary data.</text>
</comment>
<evidence type="ECO:0008006" key="8">
    <source>
        <dbReference type="Google" id="ProtNLM"/>
    </source>
</evidence>
<dbReference type="Proteomes" id="UP001152747">
    <property type="component" value="Unassembled WGS sequence"/>
</dbReference>
<feature type="compositionally biased region" description="Gly residues" evidence="4">
    <location>
        <begin position="737"/>
        <end position="747"/>
    </location>
</feature>
<dbReference type="AlphaFoldDB" id="A0A9P1IGT8"/>
<keyword evidence="3" id="KW-0175">Coiled coil</keyword>
<feature type="compositionally biased region" description="Pro residues" evidence="4">
    <location>
        <begin position="1110"/>
        <end position="1127"/>
    </location>
</feature>
<dbReference type="GO" id="GO:0003677">
    <property type="term" value="F:DNA binding"/>
    <property type="evidence" value="ECO:0007669"/>
    <property type="project" value="UniProtKB-KW"/>
</dbReference>
<keyword evidence="5" id="KW-0732">Signal</keyword>
<evidence type="ECO:0000313" key="6">
    <source>
        <dbReference type="EMBL" id="CAI5445159.1"/>
    </source>
</evidence>
<dbReference type="OrthoDB" id="5857916at2759"/>
<feature type="coiled-coil region" evidence="3">
    <location>
        <begin position="775"/>
        <end position="844"/>
    </location>
</feature>
<evidence type="ECO:0000256" key="5">
    <source>
        <dbReference type="SAM" id="SignalP"/>
    </source>
</evidence>
<feature type="compositionally biased region" description="Basic residues" evidence="4">
    <location>
        <begin position="1045"/>
        <end position="1054"/>
    </location>
</feature>
<feature type="region of interest" description="Disordered" evidence="4">
    <location>
        <begin position="990"/>
        <end position="1135"/>
    </location>
</feature>
<feature type="region of interest" description="Disordered" evidence="4">
    <location>
        <begin position="961"/>
        <end position="980"/>
    </location>
</feature>
<feature type="region of interest" description="Disordered" evidence="4">
    <location>
        <begin position="164"/>
        <end position="203"/>
    </location>
</feature>
<dbReference type="PANTHER" id="PTHR42963">
    <property type="entry name" value="CHROMOSOME PARTITION PROTEIN MUKB"/>
    <property type="match status" value="1"/>
</dbReference>
<evidence type="ECO:0000256" key="2">
    <source>
        <dbReference type="ARBA" id="ARBA00023125"/>
    </source>
</evidence>
<keyword evidence="7" id="KW-1185">Reference proteome</keyword>
<evidence type="ECO:0000256" key="4">
    <source>
        <dbReference type="SAM" id="MobiDB-lite"/>
    </source>
</evidence>
<sequence length="1135" mass="125221">MLSNRSLFAISSCILLLLILFVNARQPTVSKKSKLCGNVNCDEVLFKTRVKRVMGINNDPNFLKLFDGAIIDVTSVKFSDRYDIMEGRIGDSRGFFYAGAIDVAPYAEFLRTAIVDKKEMQIISQDPSDIGEKKIIGVVHSETDLVRDYNAKAVDVARELGLPPPELFEIPEPKDDSGHGHSHGGHGHSHGGHGHSHDKPAETVKPAEPVKVIAEPVVVTTTPAPVAAQEAQPVINLNNVLGTPPTTGEAAAIEDAMEKFIREDEERQKRQAELKTEPVVAVAEATPDVAATEVPEVVPAPTTPAPIETIELPITTPAPVVEDVPVPVQEVTPAPIETIVEVTPAPEEVITPQSVAEIPPPPVQDIVTQPPVIIEQPVEVTPAPIEVVPEVVTTPQPPLDIVLPEITLPVEEVVAPKEELNTQPPPPPPPPAPIQEEPVVQVTQQQQSQEDADFAKWEAERAAASKPIEERTNYSHQDIGVPPTSSGLIEFIRSTFALGNITDASIAFYVNITFVLASLVIYLVIHTLSSSSEPDKFDRLAYFNLTTKHKELELKLKAAEAKVGAGIQQVAAPQNDQELIALRHQHSQLASELQLVQSQRAEFEHHMNQWKVSSDEKQQEIERLVGVVAEFEQKLERTSYGGQETARELDSIRAQLNESQQIVLLRQQELNDLKYEKDEYQQKYEQELENLRKIQLRIDEVQQINNDLESELKHAKTENSSLMEVIQQYEKNQNEGGSAGAESGGSGWSDFGDNDDEIEENKKEEKTPESSQIEIVRSNIEIVELNKRIVDLEKEYVKYRALYEKEERLKIERENNSKNSEKKIEELEAEKKESAERMNEMLKMLNQSMNKSSEVDKIISTLREEGFAKDKQLLENDVTTRKKDDKIREIESELKRLQKEYTKLETKSFHDVMQLKKKLDDLQTTQILGGLANSSAIIAGGGADFGGGIIGGIGGQERLGSPLDNPIWDEPVYPPQGGRQQMLGQQEDYFSSGSMTLPTKKRTSRRSAMGEQLETTNEKSSGTKSKKEHSGNVAGSGGAAGSSSTHRRRSRSHGRQSQVYNDPFAPVMSYGSSDSSFMSHQAPGFAPLTGRHSKSGHLHYSSGGSNGGRSPPPEMPLLSAIPPPGVRKPPSKRLG</sequence>
<feature type="signal peptide" evidence="5">
    <location>
        <begin position="1"/>
        <end position="24"/>
    </location>
</feature>
<accession>A0A9P1IGT8</accession>
<feature type="chain" id="PRO_5040356133" description="SH3 domain-containing protein" evidence="5">
    <location>
        <begin position="25"/>
        <end position="1135"/>
    </location>
</feature>
<dbReference type="PANTHER" id="PTHR42963:SF1">
    <property type="entry name" value="DUF4476 DOMAIN-CONTAINING PROTEIN"/>
    <property type="match status" value="1"/>
</dbReference>
<feature type="compositionally biased region" description="Low complexity" evidence="4">
    <location>
        <begin position="1069"/>
        <end position="1079"/>
    </location>
</feature>
<feature type="region of interest" description="Disordered" evidence="4">
    <location>
        <begin position="417"/>
        <end position="452"/>
    </location>
</feature>
<feature type="coiled-coil region" evidence="3">
    <location>
        <begin position="880"/>
        <end position="907"/>
    </location>
</feature>
<keyword evidence="2" id="KW-0238">DNA-binding</keyword>
<reference evidence="6" key="1">
    <citation type="submission" date="2022-11" db="EMBL/GenBank/DDBJ databases">
        <authorList>
            <person name="Kikuchi T."/>
        </authorList>
    </citation>
    <scope>NUCLEOTIDE SEQUENCE</scope>
    <source>
        <strain evidence="6">PS1010</strain>
    </source>
</reference>
<feature type="compositionally biased region" description="Pro residues" evidence="4">
    <location>
        <begin position="423"/>
        <end position="433"/>
    </location>
</feature>
<evidence type="ECO:0000313" key="7">
    <source>
        <dbReference type="Proteomes" id="UP001152747"/>
    </source>
</evidence>